<dbReference type="eggNOG" id="COG2050">
    <property type="taxonomic scope" value="Bacteria"/>
</dbReference>
<accession>A0A1I7LC63</accession>
<evidence type="ECO:0000313" key="5">
    <source>
        <dbReference type="Proteomes" id="UP000183508"/>
    </source>
</evidence>
<dbReference type="AlphaFoldDB" id="A0A1I7LC63"/>
<proteinExistence type="inferred from homology"/>
<dbReference type="RefSeq" id="WP_074956488.1">
    <property type="nucleotide sequence ID" value="NZ_FPBV01000034.1"/>
</dbReference>
<gene>
    <name evidence="4" type="ORF">SAMN05421543_1349</name>
</gene>
<keyword evidence="5" id="KW-1185">Reference proteome</keyword>
<evidence type="ECO:0000259" key="3">
    <source>
        <dbReference type="Pfam" id="PF03061"/>
    </source>
</evidence>
<dbReference type="GO" id="GO:0047617">
    <property type="term" value="F:fatty acyl-CoA hydrolase activity"/>
    <property type="evidence" value="ECO:0007669"/>
    <property type="project" value="InterPro"/>
</dbReference>
<reference evidence="5" key="1">
    <citation type="submission" date="2016-10" db="EMBL/GenBank/DDBJ databases">
        <authorList>
            <person name="Varghese N."/>
        </authorList>
    </citation>
    <scope>NUCLEOTIDE SEQUENCE [LARGE SCALE GENOMIC DNA]</scope>
    <source>
        <strain evidence="5">DSM 17980</strain>
    </source>
</reference>
<dbReference type="InterPro" id="IPR039298">
    <property type="entry name" value="ACOT13"/>
</dbReference>
<dbReference type="NCBIfam" id="TIGR00369">
    <property type="entry name" value="unchar_dom_1"/>
    <property type="match status" value="1"/>
</dbReference>
<evidence type="ECO:0000256" key="1">
    <source>
        <dbReference type="ARBA" id="ARBA00008324"/>
    </source>
</evidence>
<dbReference type="STRING" id="392015.SAMN05421543_1349"/>
<dbReference type="SUPFAM" id="SSF54637">
    <property type="entry name" value="Thioesterase/thiol ester dehydrase-isomerase"/>
    <property type="match status" value="1"/>
</dbReference>
<dbReference type="Gene3D" id="3.10.129.10">
    <property type="entry name" value="Hotdog Thioesterase"/>
    <property type="match status" value="1"/>
</dbReference>
<dbReference type="InterPro" id="IPR029069">
    <property type="entry name" value="HotDog_dom_sf"/>
</dbReference>
<dbReference type="Pfam" id="PF03061">
    <property type="entry name" value="4HBT"/>
    <property type="match status" value="1"/>
</dbReference>
<organism evidence="4 5">
    <name type="scientific">Alicyclobacillus macrosporangiidus</name>
    <dbReference type="NCBI Taxonomy" id="392015"/>
    <lineage>
        <taxon>Bacteria</taxon>
        <taxon>Bacillati</taxon>
        <taxon>Bacillota</taxon>
        <taxon>Bacilli</taxon>
        <taxon>Bacillales</taxon>
        <taxon>Alicyclobacillaceae</taxon>
        <taxon>Alicyclobacillus</taxon>
    </lineage>
</organism>
<dbReference type="CDD" id="cd03443">
    <property type="entry name" value="PaaI_thioesterase"/>
    <property type="match status" value="1"/>
</dbReference>
<dbReference type="EMBL" id="FPBV01000034">
    <property type="protein sequence ID" value="SFV07134.1"/>
    <property type="molecule type" value="Genomic_DNA"/>
</dbReference>
<dbReference type="PANTHER" id="PTHR21660:SF1">
    <property type="entry name" value="ACYL-COENZYME A THIOESTERASE 13"/>
    <property type="match status" value="1"/>
</dbReference>
<comment type="similarity">
    <text evidence="1">Belongs to the thioesterase PaaI family.</text>
</comment>
<protein>
    <submittedName>
        <fullName evidence="4">Uncharacterized domain 1-containing protein</fullName>
    </submittedName>
</protein>
<dbReference type="Proteomes" id="UP000183508">
    <property type="component" value="Unassembled WGS sequence"/>
</dbReference>
<name>A0A1I7LC63_9BACL</name>
<dbReference type="InterPro" id="IPR006683">
    <property type="entry name" value="Thioestr_dom"/>
</dbReference>
<evidence type="ECO:0000313" key="4">
    <source>
        <dbReference type="EMBL" id="SFV07134.1"/>
    </source>
</evidence>
<feature type="domain" description="Thioesterase" evidence="3">
    <location>
        <begin position="71"/>
        <end position="143"/>
    </location>
</feature>
<dbReference type="InterPro" id="IPR003736">
    <property type="entry name" value="PAAI_dom"/>
</dbReference>
<sequence length="156" mass="17190">MTREHLLAQLAQLSDEDLEVALKAGRASEKARQRDRYFLHHFFAEQRVEDGDGQAAITLPVTDLILNPAKMVHGGVTAFLCDNAMGMASYMEKRRPGVTLEMSVRYHKPGRGRHLVARGEVVAAGALLNSARCEVRDDSGALVATATGTFYHRQAR</sequence>
<dbReference type="PANTHER" id="PTHR21660">
    <property type="entry name" value="THIOESTERASE SUPERFAMILY MEMBER-RELATED"/>
    <property type="match status" value="1"/>
</dbReference>
<dbReference type="OrthoDB" id="2139465at2"/>
<evidence type="ECO:0000256" key="2">
    <source>
        <dbReference type="ARBA" id="ARBA00022801"/>
    </source>
</evidence>
<keyword evidence="2" id="KW-0378">Hydrolase</keyword>